<reference evidence="2 3" key="1">
    <citation type="submission" date="2016-04" db="EMBL/GenBank/DDBJ databases">
        <title>A degradative enzymes factory behind the ericoid mycorrhizal symbiosis.</title>
        <authorList>
            <consortium name="DOE Joint Genome Institute"/>
            <person name="Martino E."/>
            <person name="Morin E."/>
            <person name="Grelet G."/>
            <person name="Kuo A."/>
            <person name="Kohler A."/>
            <person name="Daghino S."/>
            <person name="Barry K."/>
            <person name="Choi C."/>
            <person name="Cichocki N."/>
            <person name="Clum A."/>
            <person name="Copeland A."/>
            <person name="Hainaut M."/>
            <person name="Haridas S."/>
            <person name="Labutti K."/>
            <person name="Lindquist E."/>
            <person name="Lipzen A."/>
            <person name="Khouja H.-R."/>
            <person name="Murat C."/>
            <person name="Ohm R."/>
            <person name="Olson A."/>
            <person name="Spatafora J."/>
            <person name="Veneault-Fourrey C."/>
            <person name="Henrissat B."/>
            <person name="Grigoriev I."/>
            <person name="Martin F."/>
            <person name="Perotto S."/>
        </authorList>
    </citation>
    <scope>NUCLEOTIDE SEQUENCE [LARGE SCALE GENOMIC DNA]</scope>
    <source>
        <strain evidence="2 3">F</strain>
    </source>
</reference>
<accession>A0A2J6RZY7</accession>
<feature type="region of interest" description="Disordered" evidence="1">
    <location>
        <begin position="81"/>
        <end position="107"/>
    </location>
</feature>
<gene>
    <name evidence="2" type="ORF">L207DRAFT_270867</name>
</gene>
<dbReference type="OrthoDB" id="3543227at2759"/>
<proteinExistence type="predicted"/>
<name>A0A2J6RZY7_HYAVF</name>
<evidence type="ECO:0000313" key="3">
    <source>
        <dbReference type="Proteomes" id="UP000235786"/>
    </source>
</evidence>
<keyword evidence="3" id="KW-1185">Reference proteome</keyword>
<dbReference type="Proteomes" id="UP000235786">
    <property type="component" value="Unassembled WGS sequence"/>
</dbReference>
<organism evidence="2 3">
    <name type="scientific">Hyaloscypha variabilis (strain UAMH 11265 / GT02V1 / F)</name>
    <name type="common">Meliniomyces variabilis</name>
    <dbReference type="NCBI Taxonomy" id="1149755"/>
    <lineage>
        <taxon>Eukaryota</taxon>
        <taxon>Fungi</taxon>
        <taxon>Dikarya</taxon>
        <taxon>Ascomycota</taxon>
        <taxon>Pezizomycotina</taxon>
        <taxon>Leotiomycetes</taxon>
        <taxon>Helotiales</taxon>
        <taxon>Hyaloscyphaceae</taxon>
        <taxon>Hyaloscypha</taxon>
        <taxon>Hyaloscypha variabilis</taxon>
    </lineage>
</organism>
<evidence type="ECO:0000256" key="1">
    <source>
        <dbReference type="SAM" id="MobiDB-lite"/>
    </source>
</evidence>
<evidence type="ECO:0000313" key="2">
    <source>
        <dbReference type="EMBL" id="PMD44055.1"/>
    </source>
</evidence>
<protein>
    <submittedName>
        <fullName evidence="2">Uncharacterized protein</fullName>
    </submittedName>
</protein>
<dbReference type="EMBL" id="KZ613941">
    <property type="protein sequence ID" value="PMD44055.1"/>
    <property type="molecule type" value="Genomic_DNA"/>
</dbReference>
<dbReference type="AlphaFoldDB" id="A0A2J6RZY7"/>
<sequence length="209" mass="23142">MIKTSCLTAKILPPSSSQRHHDITTASSSQFLTNTIDNGHQTFRFRSDRYPNPIPPPLHPAGRPSPHWLRRFLLRVLAQHPSRSSSPTLNRINHSRTSPSPLKSRKLTPSQCTISYLESCISSGLALANTSGIPKSTPNYTLLLKTSTPCALALGAAYYAVRQMEFVRAWCEGDNWFRPIRETEGYTLKPAGVEEHQCALTCVLTGEGV</sequence>